<feature type="region of interest" description="Disordered" evidence="1">
    <location>
        <begin position="33"/>
        <end position="68"/>
    </location>
</feature>
<organism evidence="2 3">
    <name type="scientific">Metarhizium robertsii (strain ARSEF 23 / ATCC MYA-3075)</name>
    <name type="common">Metarhizium anisopliae (strain ARSEF 23)</name>
    <dbReference type="NCBI Taxonomy" id="655844"/>
    <lineage>
        <taxon>Eukaryota</taxon>
        <taxon>Fungi</taxon>
        <taxon>Dikarya</taxon>
        <taxon>Ascomycota</taxon>
        <taxon>Pezizomycotina</taxon>
        <taxon>Sordariomycetes</taxon>
        <taxon>Hypocreomycetidae</taxon>
        <taxon>Hypocreales</taxon>
        <taxon>Clavicipitaceae</taxon>
        <taxon>Metarhizium</taxon>
    </lineage>
</organism>
<evidence type="ECO:0000313" key="2">
    <source>
        <dbReference type="EMBL" id="KHO10837.1"/>
    </source>
</evidence>
<proteinExistence type="predicted"/>
<comment type="caution">
    <text evidence="2">The sequence shown here is derived from an EMBL/GenBank/DDBJ whole genome shotgun (WGS) entry which is preliminary data.</text>
</comment>
<sequence>MPCSTTSARNRDFCRTSSTFVVIAFSGIRRGDSKTGTFKPSGSPEEIGEGVGLASADADWTGNNLAGD</sequence>
<protein>
    <submittedName>
        <fullName evidence="2">Uncharacterized protein</fullName>
    </submittedName>
</protein>
<dbReference type="Proteomes" id="UP000002498">
    <property type="component" value="Unassembled WGS sequence"/>
</dbReference>
<accession>A0A0B2XGZ9</accession>
<gene>
    <name evidence="2" type="ORF">MAA_11598</name>
</gene>
<evidence type="ECO:0000313" key="3">
    <source>
        <dbReference type="Proteomes" id="UP000002498"/>
    </source>
</evidence>
<dbReference type="EMBL" id="ADNJ02000010">
    <property type="protein sequence ID" value="KHO10837.1"/>
    <property type="molecule type" value="Genomic_DNA"/>
</dbReference>
<name>A0A0B2XGZ9_METRA</name>
<dbReference type="HOGENOM" id="CLU_2794486_0_0_1"/>
<reference evidence="2 3" key="1">
    <citation type="journal article" date="2011" name="PLoS Genet.">
        <title>Genome sequencing and comparative transcriptomics of the model entomopathogenic fungi Metarhizium anisopliae and M. acridum.</title>
        <authorList>
            <person name="Gao Q."/>
            <person name="Jin K."/>
            <person name="Ying S.H."/>
            <person name="Zhang Y."/>
            <person name="Xiao G."/>
            <person name="Shang Y."/>
            <person name="Duan Z."/>
            <person name="Hu X."/>
            <person name="Xie X.Q."/>
            <person name="Zhou G."/>
            <person name="Peng G."/>
            <person name="Luo Z."/>
            <person name="Huang W."/>
            <person name="Wang B."/>
            <person name="Fang W."/>
            <person name="Wang S."/>
            <person name="Zhong Y."/>
            <person name="Ma L.J."/>
            <person name="St Leger R.J."/>
            <person name="Zhao G.P."/>
            <person name="Pei Y."/>
            <person name="Feng M.G."/>
            <person name="Xia Y."/>
            <person name="Wang C."/>
        </authorList>
    </citation>
    <scope>NUCLEOTIDE SEQUENCE [LARGE SCALE GENOMIC DNA]</scope>
    <source>
        <strain evidence="3">ARSEF 23 / ATCC MYA-3075</strain>
    </source>
</reference>
<reference evidence="2 3" key="2">
    <citation type="journal article" date="2014" name="Proc. Natl. Acad. Sci. U.S.A.">
        <title>Trajectory and genomic determinants of fungal-pathogen speciation and host adaptation.</title>
        <authorList>
            <person name="Hu X."/>
            <person name="Xiao G."/>
            <person name="Zheng P."/>
            <person name="Shang Y."/>
            <person name="Su Y."/>
            <person name="Zhang X."/>
            <person name="Liu X."/>
            <person name="Zhan S."/>
            <person name="St Leger R.J."/>
            <person name="Wang C."/>
        </authorList>
    </citation>
    <scope>GENOME REANNOTATION</scope>
    <source>
        <strain evidence="3">ARSEF 23 / ATCC MYA-3075</strain>
    </source>
</reference>
<dbReference type="RefSeq" id="XP_011410815.1">
    <property type="nucleotide sequence ID" value="XM_011412513.1"/>
</dbReference>
<dbReference type="AlphaFoldDB" id="A0A0B2XGZ9"/>
<dbReference type="KEGG" id="maj:MAA_11598"/>
<evidence type="ECO:0000256" key="1">
    <source>
        <dbReference type="SAM" id="MobiDB-lite"/>
    </source>
</evidence>
<keyword evidence="3" id="KW-1185">Reference proteome</keyword>
<dbReference type="GeneID" id="23633046"/>